<geneLocation type="plasmid" evidence="1 2">
    <name>p1Ch9693</name>
</geneLocation>
<accession>A0ABR4TE97</accession>
<keyword evidence="2" id="KW-1185">Reference proteome</keyword>
<dbReference type="Gene3D" id="3.30.1330.70">
    <property type="entry name" value="Holliday junction resolvase RusA"/>
    <property type="match status" value="1"/>
</dbReference>
<dbReference type="InterPro" id="IPR036614">
    <property type="entry name" value="RusA-like_sf"/>
</dbReference>
<evidence type="ECO:0000313" key="2">
    <source>
        <dbReference type="Proteomes" id="UP000027937"/>
    </source>
</evidence>
<sequence>MRFKKLYKRRCCFISNNIKQKQYILIIDDALLQEYEKVYFKKHPRAKNKPIKSPIHPSINVWAINRMVMRNMKNQWKEFGLWLVNKLGYANLHIEKFQITMKNYYSNRRRRDNDNQSPKFLLDPLVESGMLVDDDYKHLNPLIIMGFYDKEHPRMEIIIDVLE</sequence>
<name>A0ABR4TE97_CLOHA</name>
<dbReference type="RefSeq" id="WP_242845786.1">
    <property type="nucleotide sequence ID" value="NZ_CM003349.1"/>
</dbReference>
<protein>
    <submittedName>
        <fullName evidence="1">Uncharacterized protein</fullName>
    </submittedName>
</protein>
<organism evidence="1 2">
    <name type="scientific">Clostridium haemolyticum NCTC 9693</name>
    <dbReference type="NCBI Taxonomy" id="1443114"/>
    <lineage>
        <taxon>Bacteria</taxon>
        <taxon>Bacillati</taxon>
        <taxon>Bacillota</taxon>
        <taxon>Clostridia</taxon>
        <taxon>Eubacteriales</taxon>
        <taxon>Clostridiaceae</taxon>
        <taxon>Clostridium</taxon>
    </lineage>
</organism>
<comment type="caution">
    <text evidence="1">The sequence shown here is derived from an EMBL/GenBank/DDBJ whole genome shotgun (WGS) entry which is preliminary data.</text>
</comment>
<dbReference type="SUPFAM" id="SSF103084">
    <property type="entry name" value="Holliday junction resolvase RusA"/>
    <property type="match status" value="1"/>
</dbReference>
<evidence type="ECO:0000313" key="1">
    <source>
        <dbReference type="EMBL" id="KEI14119.1"/>
    </source>
</evidence>
<reference evidence="2" key="1">
    <citation type="journal article" date="2014" name="PLoS ONE">
        <title>Plasmidome interchange between Clostridium botulinum, Clostridium novyi and Clostridium haemolyticum converts strains of independent lineages into distinctly different pathogens.</title>
        <authorList>
            <person name="Skarin H."/>
            <person name="Segerman B."/>
        </authorList>
    </citation>
    <scope>NUCLEOTIDE SEQUENCE [LARGE SCALE GENOMIC DNA]</scope>
    <source>
        <strain evidence="2">NCTC 9693</strain>
    </source>
</reference>
<dbReference type="EMBL" id="JENX01000125">
    <property type="protein sequence ID" value="KEI14119.1"/>
    <property type="molecule type" value="Genomic_DNA"/>
</dbReference>
<gene>
    <name evidence="1" type="ORF">Z960_p0125</name>
</gene>
<proteinExistence type="predicted"/>
<dbReference type="Proteomes" id="UP000027937">
    <property type="component" value="Plasmid p1Ch9693"/>
</dbReference>
<keyword evidence="1" id="KW-0614">Plasmid</keyword>